<evidence type="ECO:0000313" key="2">
    <source>
        <dbReference type="EMBL" id="KAL2265519.1"/>
    </source>
</evidence>
<dbReference type="Proteomes" id="UP001600064">
    <property type="component" value="Unassembled WGS sequence"/>
</dbReference>
<dbReference type="RefSeq" id="XP_070864246.1">
    <property type="nucleotide sequence ID" value="XM_071013350.1"/>
</dbReference>
<sequence>MGSRILEKAAAREAEKERSKQEKAQEKARAAALTEVNKLRTDKWVLTPEMIVNLPDSLPEDVRIQTETLLRDLEFVEIVVGGGQQQQQQTNLEAHALGMKRCFPGDTLMYLIEGLDNNTPANVDEEVIDQALLHLQAPHSFLIHHIRDAAADAAGVAFCMESGQVRTGDSPKDTYVRVLQEIGRVTAPVAYLVVG</sequence>
<accession>A0ABR4D650</accession>
<proteinExistence type="predicted"/>
<gene>
    <name evidence="2" type="ORF">VTJ83DRAFT_6619</name>
</gene>
<keyword evidence="3" id="KW-1185">Reference proteome</keyword>
<comment type="caution">
    <text evidence="2">The sequence shown here is derived from an EMBL/GenBank/DDBJ whole genome shotgun (WGS) entry which is preliminary data.</text>
</comment>
<name>A0ABR4D650_9PEZI</name>
<evidence type="ECO:0000313" key="3">
    <source>
        <dbReference type="Proteomes" id="UP001600064"/>
    </source>
</evidence>
<evidence type="ECO:0000256" key="1">
    <source>
        <dbReference type="SAM" id="MobiDB-lite"/>
    </source>
</evidence>
<dbReference type="EMBL" id="JAZGUE010000006">
    <property type="protein sequence ID" value="KAL2265519.1"/>
    <property type="molecule type" value="Genomic_DNA"/>
</dbReference>
<dbReference type="GeneID" id="98127994"/>
<protein>
    <submittedName>
        <fullName evidence="2">Uncharacterized protein</fullName>
    </submittedName>
</protein>
<reference evidence="2 3" key="1">
    <citation type="journal article" date="2024" name="Commun. Biol.">
        <title>Comparative genomic analysis of thermophilic fungi reveals convergent evolutionary adaptations and gene losses.</title>
        <authorList>
            <person name="Steindorff A.S."/>
            <person name="Aguilar-Pontes M.V."/>
            <person name="Robinson A.J."/>
            <person name="Andreopoulos B."/>
            <person name="LaButti K."/>
            <person name="Kuo A."/>
            <person name="Mondo S."/>
            <person name="Riley R."/>
            <person name="Otillar R."/>
            <person name="Haridas S."/>
            <person name="Lipzen A."/>
            <person name="Grimwood J."/>
            <person name="Schmutz J."/>
            <person name="Clum A."/>
            <person name="Reid I.D."/>
            <person name="Moisan M.C."/>
            <person name="Butler G."/>
            <person name="Nguyen T.T.M."/>
            <person name="Dewar K."/>
            <person name="Conant G."/>
            <person name="Drula E."/>
            <person name="Henrissat B."/>
            <person name="Hansel C."/>
            <person name="Singer S."/>
            <person name="Hutchinson M.I."/>
            <person name="de Vries R.P."/>
            <person name="Natvig D.O."/>
            <person name="Powell A.J."/>
            <person name="Tsang A."/>
            <person name="Grigoriev I.V."/>
        </authorList>
    </citation>
    <scope>NUCLEOTIDE SEQUENCE [LARGE SCALE GENOMIC DNA]</scope>
    <source>
        <strain evidence="2 3">ATCC 22073</strain>
    </source>
</reference>
<organism evidence="2 3">
    <name type="scientific">Remersonia thermophila</name>
    <dbReference type="NCBI Taxonomy" id="72144"/>
    <lineage>
        <taxon>Eukaryota</taxon>
        <taxon>Fungi</taxon>
        <taxon>Dikarya</taxon>
        <taxon>Ascomycota</taxon>
        <taxon>Pezizomycotina</taxon>
        <taxon>Sordariomycetes</taxon>
        <taxon>Sordariomycetidae</taxon>
        <taxon>Sordariales</taxon>
        <taxon>Sordariales incertae sedis</taxon>
        <taxon>Remersonia</taxon>
    </lineage>
</organism>
<feature type="region of interest" description="Disordered" evidence="1">
    <location>
        <begin position="1"/>
        <end position="27"/>
    </location>
</feature>